<evidence type="ECO:0000313" key="2">
    <source>
        <dbReference type="Proteomes" id="UP000249873"/>
    </source>
</evidence>
<dbReference type="Pfam" id="PF13585">
    <property type="entry name" value="CHU_C"/>
    <property type="match status" value="1"/>
</dbReference>
<reference evidence="1 2" key="1">
    <citation type="submission" date="2018-05" db="EMBL/GenBank/DDBJ databases">
        <title>Complete genome sequence of Arcticibacterium luteifluviistationis SM1504T, a cytophagaceae bacterium isolated from Arctic surface seawater.</title>
        <authorList>
            <person name="Li Y."/>
            <person name="Qin Q.-L."/>
        </authorList>
    </citation>
    <scope>NUCLEOTIDE SEQUENCE [LARGE SCALE GENOMIC DNA]</scope>
    <source>
        <strain evidence="1 2">SM1504</strain>
    </source>
</reference>
<evidence type="ECO:0008006" key="3">
    <source>
        <dbReference type="Google" id="ProtNLM"/>
    </source>
</evidence>
<organism evidence="1 2">
    <name type="scientific">Arcticibacterium luteifluviistationis</name>
    <dbReference type="NCBI Taxonomy" id="1784714"/>
    <lineage>
        <taxon>Bacteria</taxon>
        <taxon>Pseudomonadati</taxon>
        <taxon>Bacteroidota</taxon>
        <taxon>Cytophagia</taxon>
        <taxon>Cytophagales</taxon>
        <taxon>Leadbetterellaceae</taxon>
        <taxon>Arcticibacterium</taxon>
    </lineage>
</organism>
<gene>
    <name evidence="1" type="ORF">DJ013_17435</name>
</gene>
<dbReference type="EMBL" id="CP029480">
    <property type="protein sequence ID" value="AWV99858.1"/>
    <property type="molecule type" value="Genomic_DNA"/>
</dbReference>
<name>A0A2Z4GFU5_9BACT</name>
<dbReference type="InterPro" id="IPR026341">
    <property type="entry name" value="T9SS_type_B"/>
</dbReference>
<sequence>MWNGMVELHTTKINFLTISISFLLGFPLFSFSQNLCETDLSKNPNYQADGFELLTPETGCGQYTVKLNDKTGGTNIKYSYYYQGEALTDSDSSLPVNNTQNTYFEPEKTSNYTILQFGQNNAGEDFYSCKNVTVYPNSKPKFSFSTCNNNVLEISIPLDSTNDFEFYEIDWGNANIQTVNKTDLPFSDTTTVDEGQTFSVEGFRDENPSSCISKSSFQIDSNSGQKESLLSIEKLELIDSKTAELSFTGSYSSSGYSLFLNENSGTIDLDNSVLNNVQPGKVQISLPDESKSFCITLARGEVCGGQERSPDFCTTPITSLDTDGINNSLEFIPHKNEFYDIISLIPSFGKRENSLELIYWDDINNKNDSTINASNGQITHPFLCEKSICYQLKTTSKGFLANKIFETIILSNVICINDSSFSPEGISDLYSSFSQTENKVDIIFQDDSDWLPLRDNYYLYREIGLDYELVDSSKVLSFSDYLYNESSSNCYKVNFKDVCGYNSVLSPEVCTIYLETDFSTELTWETAKPFFPKIISNFEILQINEFTEAQTSIYNGTNFVSDTFEPNLDDAESEAHFLIKVTNSIGQDSYSNPVTIPIKTKLFIPNAFSPNGNIEKTKDFRLFGNFGTLQSFNINIYNKWGALVFNSTSPAFKWDGTFKGQTVSQGVYPYTLSYTSKKGEITNLSGAINIF</sequence>
<evidence type="ECO:0000313" key="1">
    <source>
        <dbReference type="EMBL" id="AWV99858.1"/>
    </source>
</evidence>
<dbReference type="AlphaFoldDB" id="A0A2Z4GFU5"/>
<protein>
    <recommendedName>
        <fullName evidence="3">Gliding motility-associated C-terminal domain-containing protein</fullName>
    </recommendedName>
</protein>
<proteinExistence type="predicted"/>
<keyword evidence="2" id="KW-1185">Reference proteome</keyword>
<accession>A0A2Z4GFU5</accession>
<dbReference type="KEGG" id="als:DJ013_17435"/>
<dbReference type="OrthoDB" id="631648at2"/>
<dbReference type="NCBIfam" id="TIGR04131">
    <property type="entry name" value="Bac_Flav_CTERM"/>
    <property type="match status" value="1"/>
</dbReference>
<dbReference type="Proteomes" id="UP000249873">
    <property type="component" value="Chromosome"/>
</dbReference>